<sequence>MKELSVTYPLVMKHLTTMGLGIHLRAKIAAPIQLSTIQDHLTRHSSGLFKDFLSFSGNENSLHVTVHPCEETVAFELVDNNLICSARTNSVGPGYHAYLVELVEKLGTVLGIEWNWNFQDDEEHYSDETDYYNHRNFKQLQFEMLKWLRALANSLIVESNSEQFMLTMPLGYPRMKRSFFAASPMRIWTRELFKKIAESEIEDLEWAAQEFFIWWNRKDDEQFYKKTGIALLNVECPWHYPTDDLEKKVLYIIDNTFERSKQLNPQLDLPLKDWDTVKKFLNEEETDIPDTEFGYKKHLMTFDLPGKWMIDLPGNIYHTVDDSSEVYYDHERTVRCICYTRNDDKSDAEYADGFFSNKNDYEVEYLASATNIAGNAVLYYSIDKETQQEYWILQGVKVKGGKFAFSTISYPSEEHKKWAIDAWNSIR</sequence>
<organism evidence="1 2">
    <name type="scientific">Chryseolinea lacunae</name>
    <dbReference type="NCBI Taxonomy" id="2801331"/>
    <lineage>
        <taxon>Bacteria</taxon>
        <taxon>Pseudomonadati</taxon>
        <taxon>Bacteroidota</taxon>
        <taxon>Cytophagia</taxon>
        <taxon>Cytophagales</taxon>
        <taxon>Fulvivirgaceae</taxon>
        <taxon>Chryseolinea</taxon>
    </lineage>
</organism>
<comment type="caution">
    <text evidence="1">The sequence shown here is derived from an EMBL/GenBank/DDBJ whole genome shotgun (WGS) entry which is preliminary data.</text>
</comment>
<name>A0ABS1KMK0_9BACT</name>
<reference evidence="1 2" key="1">
    <citation type="submission" date="2021-01" db="EMBL/GenBank/DDBJ databases">
        <title>Chryseolinea sp. Jin1 Genome sequencing and assembly.</title>
        <authorList>
            <person name="Kim I."/>
        </authorList>
    </citation>
    <scope>NUCLEOTIDE SEQUENCE [LARGE SCALE GENOMIC DNA]</scope>
    <source>
        <strain evidence="1 2">Jin1</strain>
    </source>
</reference>
<accession>A0ABS1KMK0</accession>
<evidence type="ECO:0008006" key="3">
    <source>
        <dbReference type="Google" id="ProtNLM"/>
    </source>
</evidence>
<dbReference type="EMBL" id="JAERRB010000001">
    <property type="protein sequence ID" value="MBL0740695.1"/>
    <property type="molecule type" value="Genomic_DNA"/>
</dbReference>
<proteinExistence type="predicted"/>
<dbReference type="RefSeq" id="WP_202008018.1">
    <property type="nucleotide sequence ID" value="NZ_JAERRB010000001.1"/>
</dbReference>
<protein>
    <recommendedName>
        <fullName evidence="3">DUF695 domain-containing protein</fullName>
    </recommendedName>
</protein>
<evidence type="ECO:0000313" key="1">
    <source>
        <dbReference type="EMBL" id="MBL0740695.1"/>
    </source>
</evidence>
<gene>
    <name evidence="1" type="ORF">JI741_05670</name>
</gene>
<keyword evidence="2" id="KW-1185">Reference proteome</keyword>
<evidence type="ECO:0000313" key="2">
    <source>
        <dbReference type="Proteomes" id="UP000613030"/>
    </source>
</evidence>
<dbReference type="Proteomes" id="UP000613030">
    <property type="component" value="Unassembled WGS sequence"/>
</dbReference>